<feature type="transmembrane region" description="Helical" evidence="1">
    <location>
        <begin position="46"/>
        <end position="64"/>
    </location>
</feature>
<protein>
    <submittedName>
        <fullName evidence="2">Uncharacterized protein</fullName>
    </submittedName>
</protein>
<evidence type="ECO:0000313" key="3">
    <source>
        <dbReference type="Proteomes" id="UP001497516"/>
    </source>
</evidence>
<keyword evidence="3" id="KW-1185">Reference proteome</keyword>
<keyword evidence="1" id="KW-1133">Transmembrane helix</keyword>
<proteinExistence type="predicted"/>
<accession>A0AAV2CSV4</accession>
<sequence length="88" mass="9839">MVTPDLLYQDIAEQWGRQIQSLHFLYAGEGADNGERDGGVAQSRHLLLSSLPASFIVIVVAALLHRHLWLPFFFCRRLPPSHGSLDVS</sequence>
<evidence type="ECO:0000313" key="2">
    <source>
        <dbReference type="EMBL" id="CAL1359497.1"/>
    </source>
</evidence>
<dbReference type="Proteomes" id="UP001497516">
    <property type="component" value="Chromosome 10"/>
</dbReference>
<keyword evidence="1" id="KW-0472">Membrane</keyword>
<evidence type="ECO:0000256" key="1">
    <source>
        <dbReference type="SAM" id="Phobius"/>
    </source>
</evidence>
<dbReference type="EMBL" id="OZ034814">
    <property type="protein sequence ID" value="CAL1359497.1"/>
    <property type="molecule type" value="Genomic_DNA"/>
</dbReference>
<reference evidence="2 3" key="1">
    <citation type="submission" date="2024-04" db="EMBL/GenBank/DDBJ databases">
        <authorList>
            <person name="Fracassetti M."/>
        </authorList>
    </citation>
    <scope>NUCLEOTIDE SEQUENCE [LARGE SCALE GENOMIC DNA]</scope>
</reference>
<gene>
    <name evidence="2" type="ORF">LTRI10_LOCUS6977</name>
</gene>
<organism evidence="2 3">
    <name type="scientific">Linum trigynum</name>
    <dbReference type="NCBI Taxonomy" id="586398"/>
    <lineage>
        <taxon>Eukaryota</taxon>
        <taxon>Viridiplantae</taxon>
        <taxon>Streptophyta</taxon>
        <taxon>Embryophyta</taxon>
        <taxon>Tracheophyta</taxon>
        <taxon>Spermatophyta</taxon>
        <taxon>Magnoliopsida</taxon>
        <taxon>eudicotyledons</taxon>
        <taxon>Gunneridae</taxon>
        <taxon>Pentapetalae</taxon>
        <taxon>rosids</taxon>
        <taxon>fabids</taxon>
        <taxon>Malpighiales</taxon>
        <taxon>Linaceae</taxon>
        <taxon>Linum</taxon>
    </lineage>
</organism>
<name>A0AAV2CSV4_9ROSI</name>
<dbReference type="AlphaFoldDB" id="A0AAV2CSV4"/>
<keyword evidence="1" id="KW-0812">Transmembrane</keyword>